<dbReference type="Proteomes" id="UP000294321">
    <property type="component" value="Chromosome"/>
</dbReference>
<reference evidence="3" key="1">
    <citation type="submission" date="2018-12" db="EMBL/GenBank/DDBJ databases">
        <title>A new species of lactobacillus.</title>
        <authorList>
            <person name="Jian Y."/>
            <person name="Xin L."/>
            <person name="Hong Z.J."/>
            <person name="Ming L.Z."/>
            <person name="Hong X.Z."/>
        </authorList>
    </citation>
    <scope>NUCLEOTIDE SEQUENCE [LARGE SCALE GENOMIC DNA]</scope>
    <source>
        <strain evidence="3">HSLZ-75</strain>
    </source>
</reference>
<keyword evidence="3" id="KW-1185">Reference proteome</keyword>
<name>A0A4P6ZL57_9LACO</name>
<dbReference type="RefSeq" id="WP_133442085.1">
    <property type="nucleotide sequence ID" value="NZ_CP034726.1"/>
</dbReference>
<dbReference type="OrthoDB" id="2296200at2"/>
<sequence>MDLSFDNNTTLNLGDATADHSVVVFANLGCPWCKRWFVNNWAAMMKDVQEHKLSAHLKFLNKPKQPLHNGNVANGFVDYNNPDDGALFVKNVYKHQDILDNLTNDKDVVNFLKTQLNAKPIVSSKAKDKIKSEAKNSGVTSVPTIFFDGVKHPDSGWNLPQM</sequence>
<proteinExistence type="predicted"/>
<dbReference type="Gene3D" id="3.40.30.10">
    <property type="entry name" value="Glutaredoxin"/>
    <property type="match status" value="1"/>
</dbReference>
<dbReference type="EMBL" id="CP034726">
    <property type="protein sequence ID" value="QBP18526.1"/>
    <property type="molecule type" value="Genomic_DNA"/>
</dbReference>
<dbReference type="Pfam" id="PF13462">
    <property type="entry name" value="Thioredoxin_4"/>
    <property type="match status" value="1"/>
</dbReference>
<dbReference type="AlphaFoldDB" id="A0A4P6ZL57"/>
<feature type="domain" description="Thioredoxin-like fold" evidence="1">
    <location>
        <begin position="7"/>
        <end position="152"/>
    </location>
</feature>
<dbReference type="SUPFAM" id="SSF52833">
    <property type="entry name" value="Thioredoxin-like"/>
    <property type="match status" value="1"/>
</dbReference>
<protein>
    <recommendedName>
        <fullName evidence="1">Thioredoxin-like fold domain-containing protein</fullName>
    </recommendedName>
</protein>
<dbReference type="Gene3D" id="1.10.1200.90">
    <property type="entry name" value="DsbA-like domain"/>
    <property type="match status" value="1"/>
</dbReference>
<evidence type="ECO:0000259" key="1">
    <source>
        <dbReference type="Pfam" id="PF13462"/>
    </source>
</evidence>
<dbReference type="InterPro" id="IPR012336">
    <property type="entry name" value="Thioredoxin-like_fold"/>
</dbReference>
<organism evidence="2 3">
    <name type="scientific">Acetilactobacillus jinshanensis</name>
    <dbReference type="NCBI Taxonomy" id="1720083"/>
    <lineage>
        <taxon>Bacteria</taxon>
        <taxon>Bacillati</taxon>
        <taxon>Bacillota</taxon>
        <taxon>Bacilli</taxon>
        <taxon>Lactobacillales</taxon>
        <taxon>Lactobacillaceae</taxon>
        <taxon>Acetilactobacillus</taxon>
    </lineage>
</organism>
<dbReference type="InterPro" id="IPR036249">
    <property type="entry name" value="Thioredoxin-like_sf"/>
</dbReference>
<evidence type="ECO:0000313" key="3">
    <source>
        <dbReference type="Proteomes" id="UP000294321"/>
    </source>
</evidence>
<evidence type="ECO:0000313" key="2">
    <source>
        <dbReference type="EMBL" id="QBP18526.1"/>
    </source>
</evidence>
<accession>A0A4P6ZL57</accession>
<gene>
    <name evidence="2" type="ORF">ELX58_05140</name>
</gene>
<dbReference type="KEGG" id="lji:ELX58_05140"/>